<dbReference type="EMBL" id="LIAE01010157">
    <property type="protein sequence ID" value="PAV66103.1"/>
    <property type="molecule type" value="Genomic_DNA"/>
</dbReference>
<name>A0A2A2JWS3_9BILA</name>
<dbReference type="Proteomes" id="UP000218231">
    <property type="component" value="Unassembled WGS sequence"/>
</dbReference>
<dbReference type="AlphaFoldDB" id="A0A2A2JWS3"/>
<organism evidence="1 2">
    <name type="scientific">Diploscapter pachys</name>
    <dbReference type="NCBI Taxonomy" id="2018661"/>
    <lineage>
        <taxon>Eukaryota</taxon>
        <taxon>Metazoa</taxon>
        <taxon>Ecdysozoa</taxon>
        <taxon>Nematoda</taxon>
        <taxon>Chromadorea</taxon>
        <taxon>Rhabditida</taxon>
        <taxon>Rhabditina</taxon>
        <taxon>Rhabditomorpha</taxon>
        <taxon>Rhabditoidea</taxon>
        <taxon>Rhabditidae</taxon>
        <taxon>Diploscapter</taxon>
    </lineage>
</organism>
<comment type="caution">
    <text evidence="1">The sequence shown here is derived from an EMBL/GenBank/DDBJ whole genome shotgun (WGS) entry which is preliminary data.</text>
</comment>
<evidence type="ECO:0000313" key="2">
    <source>
        <dbReference type="Proteomes" id="UP000218231"/>
    </source>
</evidence>
<evidence type="ECO:0000313" key="1">
    <source>
        <dbReference type="EMBL" id="PAV66103.1"/>
    </source>
</evidence>
<reference evidence="1 2" key="1">
    <citation type="journal article" date="2017" name="Curr. Biol.">
        <title>Genome architecture and evolution of a unichromosomal asexual nematode.</title>
        <authorList>
            <person name="Fradin H."/>
            <person name="Zegar C."/>
            <person name="Gutwein M."/>
            <person name="Lucas J."/>
            <person name="Kovtun M."/>
            <person name="Corcoran D."/>
            <person name="Baugh L.R."/>
            <person name="Kiontke K."/>
            <person name="Gunsalus K."/>
            <person name="Fitch D.H."/>
            <person name="Piano F."/>
        </authorList>
    </citation>
    <scope>NUCLEOTIDE SEQUENCE [LARGE SCALE GENOMIC DNA]</scope>
    <source>
        <strain evidence="1">PF1309</strain>
    </source>
</reference>
<proteinExistence type="predicted"/>
<accession>A0A2A2JWS3</accession>
<protein>
    <submittedName>
        <fullName evidence="1">Uncharacterized protein</fullName>
    </submittedName>
</protein>
<keyword evidence="2" id="KW-1185">Reference proteome</keyword>
<gene>
    <name evidence="1" type="ORF">WR25_17474</name>
</gene>
<sequence>MPLQDRVQGVAAVTDPQLALAHHEAFRRFASQRRILRLGRLDQGPAQQLAHLAHRRADRGHGERAPLQRRGRQRAVAQFEGHVRHRHRGSIGSDLRHHGVGARPDIGRRAAHPQVAFTVESGPRTGFHLHRLPGAASHPPANQLMALAAAARPGFAPVPTENGGTLVVASQQRLAGIGLALVAIDVGEIDPAQGQRIHTDLPRQFIHGALQADQAQRGSGGAHVQRRVDIQRHQLRGHRRQHQLVLRSEAGTERTADVGGAYPYTVLGQVEHLYQVVLAVLRALGLVMHQQATIVLVDHRRGMRLHGVVVLHRSAVGGIDLERRLGIYRGEIATGLGQLNRRIMSLVESAEQIGLVGLFIDLDPHQGASVPGQFQCLRDDQRQRLTAVQHLVVEQGAKRLAIGSIGVLVGRVVAGHGWTVLVMQHGDHARYCQRRRTVDGPHATARNRAADHAAMQQARRGIFARIARRPCYLGGPVDAVQRLAV</sequence>